<dbReference type="EMBL" id="GG770375">
    <property type="protein sequence ID" value="EFG29502.2"/>
    <property type="molecule type" value="Genomic_DNA"/>
</dbReference>
<dbReference type="Proteomes" id="UP000003964">
    <property type="component" value="Unassembled WGS sequence"/>
</dbReference>
<dbReference type="PANTHER" id="PTHR30405:SF25">
    <property type="entry name" value="RNA-GUIDED DNA ENDONUCLEASE INSQ-RELATED"/>
    <property type="match status" value="1"/>
</dbReference>
<dbReference type="Pfam" id="PF07282">
    <property type="entry name" value="Cas12f1-like_TNB"/>
    <property type="match status" value="1"/>
</dbReference>
<evidence type="ECO:0000313" key="3">
    <source>
        <dbReference type="EMBL" id="EFG29502.2"/>
    </source>
</evidence>
<protein>
    <submittedName>
        <fullName evidence="3">ISTma4, transposase</fullName>
    </submittedName>
</protein>
<dbReference type="PANTHER" id="PTHR30405">
    <property type="entry name" value="TRANSPOSASE"/>
    <property type="match status" value="1"/>
</dbReference>
<dbReference type="NCBIfam" id="NF040570">
    <property type="entry name" value="guided_TnpB"/>
    <property type="match status" value="1"/>
</dbReference>
<dbReference type="InterPro" id="IPR051399">
    <property type="entry name" value="RNA-guided_DNA_endo/Transpos"/>
</dbReference>
<sequence length="104" mass="12014">MEDLQVKNMVKNHKLARNIVDVSWSEFSRILEYKAKWHGKTIVRVDKFFASSQICNCCGYRNEEVKDLSIREWTCSVCGAVHNRDINAAKNILKEGLRILEISA</sequence>
<feature type="domain" description="Cas12f1-like TNB" evidence="2">
    <location>
        <begin position="24"/>
        <end position="92"/>
    </location>
</feature>
<gene>
    <name evidence="3" type="ORF">HMPREF0400_02152</name>
</gene>
<accession>D6LDW7</accession>
<keyword evidence="1" id="KW-0238">DNA-binding</keyword>
<dbReference type="InterPro" id="IPR010095">
    <property type="entry name" value="Cas12f1-like_TNB"/>
</dbReference>
<proteinExistence type="predicted"/>
<evidence type="ECO:0000259" key="2">
    <source>
        <dbReference type="Pfam" id="PF07282"/>
    </source>
</evidence>
<name>D6LDW7_9FUSO</name>
<evidence type="ECO:0000313" key="4">
    <source>
        <dbReference type="Proteomes" id="UP000003964"/>
    </source>
</evidence>
<dbReference type="GO" id="GO:0003677">
    <property type="term" value="F:DNA binding"/>
    <property type="evidence" value="ECO:0007669"/>
    <property type="project" value="UniProtKB-KW"/>
</dbReference>
<dbReference type="AlphaFoldDB" id="D6LDW7"/>
<evidence type="ECO:0000256" key="1">
    <source>
        <dbReference type="ARBA" id="ARBA00023125"/>
    </source>
</evidence>
<reference evidence="3 4" key="1">
    <citation type="submission" date="2010-03" db="EMBL/GenBank/DDBJ databases">
        <title>The Genome Sequence of Fusobacterium sp. 1_1_41FAA.</title>
        <authorList>
            <consortium name="The Broad Institute Genome Sequencing Platform"/>
            <person name="Ward D."/>
            <person name="Earl A."/>
            <person name="Feldgarden M."/>
            <person name="Gevers D."/>
            <person name="Young S.K."/>
            <person name="Zeng Q."/>
            <person name="Koehrsen M."/>
            <person name="Alvarado L."/>
            <person name="Berlin A."/>
            <person name="Borenstein D."/>
            <person name="Chapman S."/>
            <person name="Chen Z."/>
            <person name="Engels R."/>
            <person name="Freedman E."/>
            <person name="Gellesch M."/>
            <person name="Goldberg J."/>
            <person name="Griggs A."/>
            <person name="Gujja S."/>
            <person name="Heilman E."/>
            <person name="Heiman D."/>
            <person name="Hepburn T."/>
            <person name="Howarth C."/>
            <person name="Jen D."/>
            <person name="Larson L."/>
            <person name="Mehta T."/>
            <person name="Park D."/>
            <person name="Pearson M."/>
            <person name="Richards J."/>
            <person name="Roberts A."/>
            <person name="Saif S."/>
            <person name="Shea T."/>
            <person name="Shenoy N."/>
            <person name="Sisk P."/>
            <person name="Stolte C."/>
            <person name="Sykes S."/>
            <person name="Walk T."/>
            <person name="White J."/>
            <person name="Yandava C."/>
            <person name="Strauss J.C."/>
            <person name="Ambrose C.E."/>
            <person name="Allen-Vercoe E."/>
            <person name="Haas B."/>
            <person name="Henn M.R."/>
            <person name="Nusbaum C."/>
            <person name="Birren B."/>
        </authorList>
    </citation>
    <scope>NUCLEOTIDE SEQUENCE [LARGE SCALE GENOMIC DNA]</scope>
    <source>
        <strain evidence="3 4">1_1_41FAA</strain>
    </source>
</reference>
<dbReference type="NCBIfam" id="TIGR01766">
    <property type="entry name" value="IS200/IS605 family accessory protein TnpB-like domain"/>
    <property type="match status" value="1"/>
</dbReference>
<organism evidence="3 4">
    <name type="scientific">Fusobacterium periodonticum 1_1_41FAA</name>
    <dbReference type="NCBI Taxonomy" id="469621"/>
    <lineage>
        <taxon>Bacteria</taxon>
        <taxon>Fusobacteriati</taxon>
        <taxon>Fusobacteriota</taxon>
        <taxon>Fusobacteriia</taxon>
        <taxon>Fusobacteriales</taxon>
        <taxon>Fusobacteriaceae</taxon>
        <taxon>Fusobacterium</taxon>
    </lineage>
</organism>